<evidence type="ECO:0000313" key="12">
    <source>
        <dbReference type="Proteomes" id="UP000054357"/>
    </source>
</evidence>
<feature type="region of interest" description="Disordered" evidence="8">
    <location>
        <begin position="261"/>
        <end position="364"/>
    </location>
</feature>
<evidence type="ECO:0000256" key="7">
    <source>
        <dbReference type="PROSITE-ProRule" id="PRU10141"/>
    </source>
</evidence>
<dbReference type="PANTHER" id="PTHR43289:SF6">
    <property type="entry name" value="SERINE_THREONINE-PROTEIN KINASE NEKL-3"/>
    <property type="match status" value="1"/>
</dbReference>
<dbReference type="Proteomes" id="UP000054357">
    <property type="component" value="Unassembled WGS sequence"/>
</dbReference>
<dbReference type="SUPFAM" id="SSF56112">
    <property type="entry name" value="Protein kinase-like (PK-like)"/>
    <property type="match status" value="1"/>
</dbReference>
<dbReference type="EMBL" id="AZAK01000001">
    <property type="protein sequence ID" value="ETA66323.1"/>
    <property type="molecule type" value="Genomic_DNA"/>
</dbReference>
<dbReference type="GO" id="GO:0005524">
    <property type="term" value="F:ATP binding"/>
    <property type="evidence" value="ECO:0007669"/>
    <property type="project" value="UniProtKB-UniRule"/>
</dbReference>
<dbReference type="PANTHER" id="PTHR43289">
    <property type="entry name" value="MITOGEN-ACTIVATED PROTEIN KINASE KINASE KINASE 20-RELATED"/>
    <property type="match status" value="1"/>
</dbReference>
<evidence type="ECO:0000256" key="4">
    <source>
        <dbReference type="ARBA" id="ARBA00022741"/>
    </source>
</evidence>
<dbReference type="Gene3D" id="1.10.510.10">
    <property type="entry name" value="Transferase(Phosphotransferase) domain 1"/>
    <property type="match status" value="1"/>
</dbReference>
<keyword evidence="12" id="KW-1185">Reference proteome</keyword>
<keyword evidence="4 7" id="KW-0547">Nucleotide-binding</keyword>
<dbReference type="Gene3D" id="3.30.200.20">
    <property type="entry name" value="Phosphorylase Kinase, domain 1"/>
    <property type="match status" value="1"/>
</dbReference>
<dbReference type="Pfam" id="PF00069">
    <property type="entry name" value="Pkinase"/>
    <property type="match status" value="1"/>
</dbReference>
<dbReference type="PROSITE" id="PS00107">
    <property type="entry name" value="PROTEIN_KINASE_ATP"/>
    <property type="match status" value="1"/>
</dbReference>
<feature type="binding site" evidence="7">
    <location>
        <position position="41"/>
    </location>
    <ligand>
        <name>ATP</name>
        <dbReference type="ChEBI" id="CHEBI:30616"/>
    </ligand>
</feature>
<dbReference type="PATRIC" id="fig|592678.3.peg.83"/>
<keyword evidence="9" id="KW-1133">Transmembrane helix</keyword>
<feature type="compositionally biased region" description="Low complexity" evidence="8">
    <location>
        <begin position="283"/>
        <end position="303"/>
    </location>
</feature>
<keyword evidence="9" id="KW-0812">Transmembrane</keyword>
<proteinExistence type="predicted"/>
<dbReference type="OrthoDB" id="9762169at2"/>
<dbReference type="InterPro" id="IPR000719">
    <property type="entry name" value="Prot_kinase_dom"/>
</dbReference>
<feature type="compositionally biased region" description="Pro residues" evidence="8">
    <location>
        <begin position="265"/>
        <end position="276"/>
    </location>
</feature>
<dbReference type="EC" id="2.7.11.1" evidence="1"/>
<sequence length="398" mass="40836">MTTEGRLLGDRYRLSQPIGRGRGGFIWLAQDQHVHRTVAAKPVALPKGGTATDTQLEVAVQRARDAARLKHQCAVTVYDVLVESDGIWLIMEYVPSRTMADFLAGHGKLSAQDTVVLGAQLAAALSAAAELGITHRAVEPANVLLADDGGVQVTDFGIGALHHDPAFRAPEVIAGGAATSAADVFSLGATLYFALHGVTPFGPLGTDPGSDLGGNAQPDTATPADTATLLSRLLGDMLATNPPQRPSMSGCWGALTAIAEGRQPSPRPAPPQPQPPSNGAESAAATPAAPQQVTPPVAATPPAQSHPTAPIPTQPAPPAPAQPMAATSQHAPGWHQPMPPAGFNGMNGINTASTDHPGNVAQPATPLSQNRAAIRVLLVIAVLAAAMVGILFTEFLLV</sequence>
<evidence type="ECO:0000259" key="10">
    <source>
        <dbReference type="PROSITE" id="PS50011"/>
    </source>
</evidence>
<evidence type="ECO:0000256" key="3">
    <source>
        <dbReference type="ARBA" id="ARBA00022679"/>
    </source>
</evidence>
<dbReference type="RefSeq" id="WP_034266768.1">
    <property type="nucleotide sequence ID" value="NZ_KI632509.1"/>
</dbReference>
<keyword evidence="3" id="KW-0808">Transferase</keyword>
<feature type="compositionally biased region" description="Pro residues" evidence="8">
    <location>
        <begin position="309"/>
        <end position="321"/>
    </location>
</feature>
<dbReference type="InterPro" id="IPR011009">
    <property type="entry name" value="Kinase-like_dom_sf"/>
</dbReference>
<accession>W9DN55</accession>
<protein>
    <recommendedName>
        <fullName evidence="1">non-specific serine/threonine protein kinase</fullName>
        <ecNumber evidence="1">2.7.11.1</ecNumber>
    </recommendedName>
</protein>
<keyword evidence="2 11" id="KW-0723">Serine/threonine-protein kinase</keyword>
<dbReference type="AlphaFoldDB" id="W9DN55"/>
<dbReference type="InterPro" id="IPR017441">
    <property type="entry name" value="Protein_kinase_ATP_BS"/>
</dbReference>
<keyword evidence="9" id="KW-0472">Membrane</keyword>
<evidence type="ECO:0000256" key="6">
    <source>
        <dbReference type="ARBA" id="ARBA00022840"/>
    </source>
</evidence>
<name>W9DN55_9PSEU</name>
<reference evidence="11 12" key="1">
    <citation type="submission" date="2013-08" db="EMBL/GenBank/DDBJ databases">
        <authorList>
            <consortium name="DOE Joint Genome Institute"/>
            <person name="Klenk H.-P."/>
            <person name="Huntemann M."/>
            <person name="Han J."/>
            <person name="Chen A."/>
            <person name="Kyrpides N."/>
            <person name="Mavromatis K."/>
            <person name="Markowitz V."/>
            <person name="Palaniappan K."/>
            <person name="Ivanova N."/>
            <person name="Schaumberg A."/>
            <person name="Pati A."/>
            <person name="Liolios K."/>
            <person name="Nordberg H.P."/>
            <person name="Cantor M.N."/>
            <person name="Hua S.X."/>
            <person name="Woyke T."/>
        </authorList>
    </citation>
    <scope>NUCLEOTIDE SEQUENCE [LARGE SCALE GENOMIC DNA]</scope>
    <source>
        <strain evidence="11 12">YIM 93223</strain>
    </source>
</reference>
<evidence type="ECO:0000256" key="8">
    <source>
        <dbReference type="SAM" id="MobiDB-lite"/>
    </source>
</evidence>
<keyword evidence="6 7" id="KW-0067">ATP-binding</keyword>
<comment type="caution">
    <text evidence="11">The sequence shown here is derived from an EMBL/GenBank/DDBJ whole genome shotgun (WGS) entry which is preliminary data.</text>
</comment>
<dbReference type="GO" id="GO:0004674">
    <property type="term" value="F:protein serine/threonine kinase activity"/>
    <property type="evidence" value="ECO:0007669"/>
    <property type="project" value="UniProtKB-KW"/>
</dbReference>
<evidence type="ECO:0000256" key="1">
    <source>
        <dbReference type="ARBA" id="ARBA00012513"/>
    </source>
</evidence>
<keyword evidence="5 11" id="KW-0418">Kinase</keyword>
<evidence type="ECO:0000256" key="5">
    <source>
        <dbReference type="ARBA" id="ARBA00022777"/>
    </source>
</evidence>
<dbReference type="HOGENOM" id="CLU_000288_63_44_11"/>
<dbReference type="PROSITE" id="PS50011">
    <property type="entry name" value="PROTEIN_KINASE_DOM"/>
    <property type="match status" value="1"/>
</dbReference>
<organism evidence="11 12">
    <name type="scientific">Haloechinothrix halophila YIM 93223</name>
    <dbReference type="NCBI Taxonomy" id="592678"/>
    <lineage>
        <taxon>Bacteria</taxon>
        <taxon>Bacillati</taxon>
        <taxon>Actinomycetota</taxon>
        <taxon>Actinomycetes</taxon>
        <taxon>Pseudonocardiales</taxon>
        <taxon>Pseudonocardiaceae</taxon>
        <taxon>Haloechinothrix</taxon>
    </lineage>
</organism>
<evidence type="ECO:0000256" key="2">
    <source>
        <dbReference type="ARBA" id="ARBA00022527"/>
    </source>
</evidence>
<feature type="compositionally biased region" description="Polar residues" evidence="8">
    <location>
        <begin position="347"/>
        <end position="356"/>
    </location>
</feature>
<evidence type="ECO:0000256" key="9">
    <source>
        <dbReference type="SAM" id="Phobius"/>
    </source>
</evidence>
<dbReference type="CDD" id="cd14014">
    <property type="entry name" value="STKc_PknB_like"/>
    <property type="match status" value="1"/>
</dbReference>
<evidence type="ECO:0000313" key="11">
    <source>
        <dbReference type="EMBL" id="ETA66323.1"/>
    </source>
</evidence>
<feature type="transmembrane region" description="Helical" evidence="9">
    <location>
        <begin position="372"/>
        <end position="397"/>
    </location>
</feature>
<feature type="domain" description="Protein kinase" evidence="10">
    <location>
        <begin position="12"/>
        <end position="258"/>
    </location>
</feature>
<gene>
    <name evidence="11" type="ORF">AmyhaDRAFT_0077</name>
</gene>